<keyword evidence="3" id="KW-1185">Reference proteome</keyword>
<dbReference type="Proteomes" id="UP000683925">
    <property type="component" value="Unassembled WGS sequence"/>
</dbReference>
<evidence type="ECO:0000313" key="2">
    <source>
        <dbReference type="EMBL" id="CAD8213879.1"/>
    </source>
</evidence>
<reference evidence="2" key="1">
    <citation type="submission" date="2021-01" db="EMBL/GenBank/DDBJ databases">
        <authorList>
            <consortium name="Genoscope - CEA"/>
            <person name="William W."/>
        </authorList>
    </citation>
    <scope>NUCLEOTIDE SEQUENCE</scope>
</reference>
<gene>
    <name evidence="2" type="ORF">POCTA_138.1.T1650003</name>
</gene>
<keyword evidence="1" id="KW-1133">Transmembrane helix</keyword>
<protein>
    <recommendedName>
        <fullName evidence="4">Transmembrane protein</fullName>
    </recommendedName>
</protein>
<organism evidence="2 3">
    <name type="scientific">Paramecium octaurelia</name>
    <dbReference type="NCBI Taxonomy" id="43137"/>
    <lineage>
        <taxon>Eukaryota</taxon>
        <taxon>Sar</taxon>
        <taxon>Alveolata</taxon>
        <taxon>Ciliophora</taxon>
        <taxon>Intramacronucleata</taxon>
        <taxon>Oligohymenophorea</taxon>
        <taxon>Peniculida</taxon>
        <taxon>Parameciidae</taxon>
        <taxon>Paramecium</taxon>
    </lineage>
</organism>
<evidence type="ECO:0008006" key="4">
    <source>
        <dbReference type="Google" id="ProtNLM"/>
    </source>
</evidence>
<name>A0A8S1YJ14_PAROT</name>
<keyword evidence="1" id="KW-0472">Membrane</keyword>
<evidence type="ECO:0000256" key="1">
    <source>
        <dbReference type="SAM" id="Phobius"/>
    </source>
</evidence>
<proteinExistence type="predicted"/>
<accession>A0A8S1YJ14</accession>
<dbReference type="OrthoDB" id="5977743at2759"/>
<dbReference type="EMBL" id="CAJJDP010000168">
    <property type="protein sequence ID" value="CAD8213879.1"/>
    <property type="molecule type" value="Genomic_DNA"/>
</dbReference>
<feature type="transmembrane region" description="Helical" evidence="1">
    <location>
        <begin position="124"/>
        <end position="143"/>
    </location>
</feature>
<keyword evidence="1" id="KW-0812">Transmembrane</keyword>
<sequence length="423" mass="50011">MRIILKIFFELHNTLSQLIKQCYTQQFQPCYYFQQVHPFTCQSIQPNYSRLLGEMNRFVFLTLPQLIKKICGDKIFRVFQIGIKQHFFTNHPIVQIFYVIFAVEGYLIYLFFGCLTLFGNNSLVSHADTVIGQIMAFFFRFLFQGLQIRLGIITKENNQVYINEFKEYNDNVVICKIINAVHVMSSNQQKVSIADHSVWSNERLKELEVLQTESREKLLKDAKTPEEIKELSDKLEKFQSCKNRTISAKYIGIWKGLKKEYNEPDELGQKIRINNRIQQQWINNICVLGIQNKQCLVFSLITNNKDYVANNTYIKIVYHSNLSSLCNCNSLQLGQRLIIKLTISMRRRRLALNMTWTYSRTFSKHSRPKYFTQLLGILSLLTLIFYLFSEQIKINKLNQFRCLYQQDSFKTNIQCFEKIIQKI</sequence>
<dbReference type="AlphaFoldDB" id="A0A8S1YJ14"/>
<feature type="transmembrane region" description="Helical" evidence="1">
    <location>
        <begin position="370"/>
        <end position="388"/>
    </location>
</feature>
<feature type="transmembrane region" description="Helical" evidence="1">
    <location>
        <begin position="96"/>
        <end position="118"/>
    </location>
</feature>
<evidence type="ECO:0000313" key="3">
    <source>
        <dbReference type="Proteomes" id="UP000683925"/>
    </source>
</evidence>
<comment type="caution">
    <text evidence="2">The sequence shown here is derived from an EMBL/GenBank/DDBJ whole genome shotgun (WGS) entry which is preliminary data.</text>
</comment>